<dbReference type="HOGENOM" id="CLU_025086_2_2_2"/>
<reference evidence="13 14" key="1">
    <citation type="journal article" date="2011" name="Stand. Genomic Sci.">
        <title>Complete genome sequence of the hyperthermophilic chemolithoautotroph Pyrolobus fumarii type strain (1A).</title>
        <authorList>
            <person name="Anderson I."/>
            <person name="Goker M."/>
            <person name="Nolan M."/>
            <person name="Lucas S."/>
            <person name="Hammon N."/>
            <person name="Deshpande S."/>
            <person name="Cheng J.F."/>
            <person name="Tapia R."/>
            <person name="Han C."/>
            <person name="Goodwin L."/>
            <person name="Pitluck S."/>
            <person name="Huntemann M."/>
            <person name="Liolios K."/>
            <person name="Ivanova N."/>
            <person name="Pagani I."/>
            <person name="Mavromatis K."/>
            <person name="Ovchinikova G."/>
            <person name="Pati A."/>
            <person name="Chen A."/>
            <person name="Palaniappan K."/>
            <person name="Land M."/>
            <person name="Hauser L."/>
            <person name="Brambilla E.M."/>
            <person name="Huber H."/>
            <person name="Yasawong M."/>
            <person name="Rohde M."/>
            <person name="Spring S."/>
            <person name="Abt B."/>
            <person name="Sikorski J."/>
            <person name="Wirth R."/>
            <person name="Detter J.C."/>
            <person name="Woyke T."/>
            <person name="Bristow J."/>
            <person name="Eisen J.A."/>
            <person name="Markowitz V."/>
            <person name="Hugenholtz P."/>
            <person name="Kyrpides N.C."/>
            <person name="Klenk H.P."/>
            <person name="Lapidus A."/>
        </authorList>
    </citation>
    <scope>NUCLEOTIDE SEQUENCE [LARGE SCALE GENOMIC DNA]</scope>
    <source>
        <strain evidence="14">DSM 11204 / 1A</strain>
    </source>
</reference>
<keyword evidence="14" id="KW-1185">Reference proteome</keyword>
<dbReference type="InterPro" id="IPR036388">
    <property type="entry name" value="WH-like_DNA-bd_sf"/>
</dbReference>
<dbReference type="GO" id="GO:0000049">
    <property type="term" value="F:tRNA binding"/>
    <property type="evidence" value="ECO:0007669"/>
    <property type="project" value="InterPro"/>
</dbReference>
<evidence type="ECO:0000256" key="11">
    <source>
        <dbReference type="HAMAP-Rule" id="MF_00282"/>
    </source>
</evidence>
<dbReference type="Gene3D" id="1.10.10.10">
    <property type="entry name" value="Winged helix-like DNA-binding domain superfamily/Winged helix DNA-binding domain"/>
    <property type="match status" value="1"/>
</dbReference>
<evidence type="ECO:0000256" key="8">
    <source>
        <dbReference type="ARBA" id="ARBA00022842"/>
    </source>
</evidence>
<dbReference type="SUPFAM" id="SSF55681">
    <property type="entry name" value="Class II aaRS and biotin synthetases"/>
    <property type="match status" value="1"/>
</dbReference>
<keyword evidence="4 11" id="KW-0436">Ligase</keyword>
<keyword evidence="7 11" id="KW-0067">ATP-binding</keyword>
<dbReference type="PANTHER" id="PTHR11538:SF40">
    <property type="entry name" value="PHENYLALANINE--TRNA LIGASE ALPHA SUBUNIT"/>
    <property type="match status" value="1"/>
</dbReference>
<dbReference type="EMBL" id="CP002838">
    <property type="protein sequence ID" value="AEM38619.1"/>
    <property type="molecule type" value="Genomic_DNA"/>
</dbReference>
<dbReference type="InterPro" id="IPR022917">
    <property type="entry name" value="Phe_tRNA_ligase_alpha_bac/arc"/>
</dbReference>
<protein>
    <recommendedName>
        <fullName evidence="11">Phenylalanine--tRNA ligase alpha subunit</fullName>
        <ecNumber evidence="11">6.1.1.20</ecNumber>
    </recommendedName>
    <alternativeName>
        <fullName evidence="11">Phenylalanyl-tRNA synthetase alpha subunit</fullName>
        <shortName evidence="11">PheRS</shortName>
    </alternativeName>
</protein>
<dbReference type="InterPro" id="IPR002319">
    <property type="entry name" value="Phenylalanyl-tRNA_Synthase"/>
</dbReference>
<dbReference type="Gene3D" id="3.30.930.10">
    <property type="entry name" value="Bira Bifunctional Protein, Domain 2"/>
    <property type="match status" value="1"/>
</dbReference>
<proteinExistence type="inferred from homology"/>
<dbReference type="GO" id="GO:0005524">
    <property type="term" value="F:ATP binding"/>
    <property type="evidence" value="ECO:0007669"/>
    <property type="project" value="UniProtKB-UniRule"/>
</dbReference>
<sequence length="490" mass="56177">MPVTLSPGERELLETLVSKGLVSGWRMTTAELAERIGMDRSRVEALSRLLVEKGVFKLVEEEFLECRLTDEGRESLDKGLPEERLVKLLEERGGEAAIEEVRRELGSLYGPAIGNAARRGWVRIEAGRVKLLARGEAVDERRVLEEVARSGRIPPGLESVAKELARRKQIVCEKKRVAILEPTRPLDEVLREAVVEVGALTRELIESGAWRKVRLRRYNLKAEPPRRYPGRLHFYVEFLEMLRDVMREMGFVEYEGPLVELEFWNFDALYQAQDHPAREIHDTFRVEKPAAGDLPHEQLVEAVRRMHEKGWGYKWSRDIASRLVLRSHTTAVSARLLALRPKPPFRAFVLSRVYRPDVVDARHLPEFHQLDGIAVEEGMSFRGLLGLLKEIFERIGIRDVKFKPAYFPFTEPSAEVYVRIGGQWIEVAGSGMIRPEILEAFGVDAPVAAWGMGVERLAMALLGINDIRLLYARDVDYLRRFPVNWRLYTR</sequence>
<dbReference type="NCBIfam" id="TIGR00468">
    <property type="entry name" value="pheS"/>
    <property type="match status" value="1"/>
</dbReference>
<dbReference type="GeneID" id="11139218"/>
<dbReference type="AlphaFoldDB" id="G0EDD4"/>
<keyword evidence="10 11" id="KW-0030">Aminoacyl-tRNA synthetase</keyword>
<dbReference type="HAMAP" id="MF_00282">
    <property type="entry name" value="Phe_tRNA_synth_alpha2"/>
    <property type="match status" value="1"/>
</dbReference>
<evidence type="ECO:0000259" key="12">
    <source>
        <dbReference type="PROSITE" id="PS50862"/>
    </source>
</evidence>
<keyword evidence="3 11" id="KW-0963">Cytoplasm</keyword>
<evidence type="ECO:0000313" key="14">
    <source>
        <dbReference type="Proteomes" id="UP000001037"/>
    </source>
</evidence>
<gene>
    <name evidence="11" type="primary">pheS</name>
    <name evidence="13" type="ordered locus">Pyrfu_0750</name>
</gene>
<dbReference type="OrthoDB" id="372178at2157"/>
<dbReference type="PROSITE" id="PS50862">
    <property type="entry name" value="AA_TRNA_LIGASE_II"/>
    <property type="match status" value="1"/>
</dbReference>
<accession>G0EDD4</accession>
<dbReference type="Proteomes" id="UP000001037">
    <property type="component" value="Chromosome"/>
</dbReference>
<evidence type="ECO:0000313" key="13">
    <source>
        <dbReference type="EMBL" id="AEM38619.1"/>
    </source>
</evidence>
<organism evidence="13 14">
    <name type="scientific">Pyrolobus fumarii (strain DSM 11204 / 1A)</name>
    <dbReference type="NCBI Taxonomy" id="694429"/>
    <lineage>
        <taxon>Archaea</taxon>
        <taxon>Thermoproteota</taxon>
        <taxon>Thermoprotei</taxon>
        <taxon>Desulfurococcales</taxon>
        <taxon>Pyrodictiaceae</taxon>
        <taxon>Pyrolobus</taxon>
    </lineage>
</organism>
<dbReference type="GO" id="GO:0005737">
    <property type="term" value="C:cytoplasm"/>
    <property type="evidence" value="ECO:0007669"/>
    <property type="project" value="UniProtKB-SubCell"/>
</dbReference>
<dbReference type="GO" id="GO:0006432">
    <property type="term" value="P:phenylalanyl-tRNA aminoacylation"/>
    <property type="evidence" value="ECO:0007669"/>
    <property type="project" value="UniProtKB-UniRule"/>
</dbReference>
<evidence type="ECO:0000256" key="2">
    <source>
        <dbReference type="ARBA" id="ARBA00006703"/>
    </source>
</evidence>
<name>G0EDD4_PYRF1</name>
<dbReference type="PANTHER" id="PTHR11538">
    <property type="entry name" value="PHENYLALANYL-TRNA SYNTHETASE"/>
    <property type="match status" value="1"/>
</dbReference>
<keyword evidence="9 11" id="KW-0648">Protein biosynthesis</keyword>
<dbReference type="FunCoup" id="G0EDD4">
    <property type="interactions" value="252"/>
</dbReference>
<feature type="domain" description="Aminoacyl-transfer RNA synthetases class-II family profile" evidence="12">
    <location>
        <begin position="242"/>
        <end position="482"/>
    </location>
</feature>
<evidence type="ECO:0000256" key="10">
    <source>
        <dbReference type="ARBA" id="ARBA00023146"/>
    </source>
</evidence>
<dbReference type="EC" id="6.1.1.20" evidence="11"/>
<evidence type="ECO:0000256" key="4">
    <source>
        <dbReference type="ARBA" id="ARBA00022598"/>
    </source>
</evidence>
<evidence type="ECO:0000256" key="3">
    <source>
        <dbReference type="ARBA" id="ARBA00022490"/>
    </source>
</evidence>
<feature type="binding site" evidence="11">
    <location>
        <position position="409"/>
    </location>
    <ligand>
        <name>L-phenylalanine</name>
        <dbReference type="ChEBI" id="CHEBI:58095"/>
    </ligand>
</feature>
<dbReference type="CDD" id="cd00496">
    <property type="entry name" value="PheRS_alpha_core"/>
    <property type="match status" value="1"/>
</dbReference>
<keyword evidence="6 11" id="KW-0547">Nucleotide-binding</keyword>
<evidence type="ECO:0000256" key="1">
    <source>
        <dbReference type="ARBA" id="ARBA00004496"/>
    </source>
</evidence>
<dbReference type="NCBIfam" id="NF003210">
    <property type="entry name" value="PRK04172.1"/>
    <property type="match status" value="1"/>
</dbReference>
<evidence type="ECO:0000256" key="5">
    <source>
        <dbReference type="ARBA" id="ARBA00022723"/>
    </source>
</evidence>
<comment type="caution">
    <text evidence="11">Lacks conserved residue(s) required for the propagation of feature annotation.</text>
</comment>
<comment type="catalytic activity">
    <reaction evidence="11">
        <text>tRNA(Phe) + L-phenylalanine + ATP = L-phenylalanyl-tRNA(Phe) + AMP + diphosphate + H(+)</text>
        <dbReference type="Rhea" id="RHEA:19413"/>
        <dbReference type="Rhea" id="RHEA-COMP:9668"/>
        <dbReference type="Rhea" id="RHEA-COMP:9699"/>
        <dbReference type="ChEBI" id="CHEBI:15378"/>
        <dbReference type="ChEBI" id="CHEBI:30616"/>
        <dbReference type="ChEBI" id="CHEBI:33019"/>
        <dbReference type="ChEBI" id="CHEBI:58095"/>
        <dbReference type="ChEBI" id="CHEBI:78442"/>
        <dbReference type="ChEBI" id="CHEBI:78531"/>
        <dbReference type="ChEBI" id="CHEBI:456215"/>
        <dbReference type="EC" id="6.1.1.20"/>
    </reaction>
</comment>
<keyword evidence="8 11" id="KW-0460">Magnesium</keyword>
<dbReference type="InterPro" id="IPR004529">
    <property type="entry name" value="Phe-tRNA-synth_IIc_asu"/>
</dbReference>
<comment type="subunit">
    <text evidence="11">Tetramer of two alpha and two beta subunits.</text>
</comment>
<dbReference type="InterPro" id="IPR006195">
    <property type="entry name" value="aa-tRNA-synth_II"/>
</dbReference>
<feature type="binding site" evidence="11">
    <location>
        <position position="411"/>
    </location>
    <ligand>
        <name>Mg(2+)</name>
        <dbReference type="ChEBI" id="CHEBI:18420"/>
        <note>ligand shared with heterodimeric partner</note>
    </ligand>
</feature>
<dbReference type="KEGG" id="pfm:Pyrfu_0750"/>
<evidence type="ECO:0000256" key="7">
    <source>
        <dbReference type="ARBA" id="ARBA00022840"/>
    </source>
</evidence>
<keyword evidence="5 11" id="KW-0479">Metal-binding</keyword>
<feature type="binding site" evidence="11">
    <location>
        <position position="330"/>
    </location>
    <ligand>
        <name>L-phenylalanine</name>
        <dbReference type="ChEBI" id="CHEBI:58095"/>
    </ligand>
</feature>
<dbReference type="GO" id="GO:0004826">
    <property type="term" value="F:phenylalanine-tRNA ligase activity"/>
    <property type="evidence" value="ECO:0007669"/>
    <property type="project" value="UniProtKB-UniRule"/>
</dbReference>
<dbReference type="STRING" id="694429.Pyrfu_0750"/>
<comment type="subcellular location">
    <subcellularLocation>
        <location evidence="1 11">Cytoplasm</location>
    </subcellularLocation>
</comment>
<evidence type="ECO:0000256" key="6">
    <source>
        <dbReference type="ARBA" id="ARBA00022741"/>
    </source>
</evidence>
<dbReference type="Pfam" id="PF01409">
    <property type="entry name" value="tRNA-synt_2d"/>
    <property type="match status" value="1"/>
</dbReference>
<dbReference type="eggNOG" id="arCOG00410">
    <property type="taxonomic scope" value="Archaea"/>
</dbReference>
<comment type="cofactor">
    <cofactor evidence="11">
        <name>Mg(2+)</name>
        <dbReference type="ChEBI" id="CHEBI:18420"/>
    </cofactor>
    <text evidence="11">Binds 2 magnesium ions per tetramer.</text>
</comment>
<evidence type="ECO:0000256" key="9">
    <source>
        <dbReference type="ARBA" id="ARBA00022917"/>
    </source>
</evidence>
<dbReference type="RefSeq" id="WP_014026296.1">
    <property type="nucleotide sequence ID" value="NC_015931.1"/>
</dbReference>
<dbReference type="GO" id="GO:0000287">
    <property type="term" value="F:magnesium ion binding"/>
    <property type="evidence" value="ECO:0007669"/>
    <property type="project" value="UniProtKB-UniRule"/>
</dbReference>
<dbReference type="InParanoid" id="G0EDD4"/>
<comment type="similarity">
    <text evidence="2 11">Belongs to the class-II aminoacyl-tRNA synthetase family. Phe-tRNA synthetase alpha subunit type 2 subfamily.</text>
</comment>
<dbReference type="InterPro" id="IPR045864">
    <property type="entry name" value="aa-tRNA-synth_II/BPL/LPL"/>
</dbReference>
<feature type="binding site" evidence="11">
    <location>
        <begin position="369"/>
        <end position="371"/>
    </location>
    <ligand>
        <name>L-phenylalanine</name>
        <dbReference type="ChEBI" id="CHEBI:58095"/>
    </ligand>
</feature>